<name>A0A0F9L9J0_9ZZZZ</name>
<organism evidence="1">
    <name type="scientific">marine sediment metagenome</name>
    <dbReference type="NCBI Taxonomy" id="412755"/>
    <lineage>
        <taxon>unclassified sequences</taxon>
        <taxon>metagenomes</taxon>
        <taxon>ecological metagenomes</taxon>
    </lineage>
</organism>
<reference evidence="1" key="1">
    <citation type="journal article" date="2015" name="Nature">
        <title>Complex archaea that bridge the gap between prokaryotes and eukaryotes.</title>
        <authorList>
            <person name="Spang A."/>
            <person name="Saw J.H."/>
            <person name="Jorgensen S.L."/>
            <person name="Zaremba-Niedzwiedzka K."/>
            <person name="Martijn J."/>
            <person name="Lind A.E."/>
            <person name="van Eijk R."/>
            <person name="Schleper C."/>
            <person name="Guy L."/>
            <person name="Ettema T.J."/>
        </authorList>
    </citation>
    <scope>NUCLEOTIDE SEQUENCE</scope>
</reference>
<comment type="caution">
    <text evidence="1">The sequence shown here is derived from an EMBL/GenBank/DDBJ whole genome shotgun (WGS) entry which is preliminary data.</text>
</comment>
<proteinExistence type="predicted"/>
<dbReference type="EMBL" id="LAZR01011636">
    <property type="protein sequence ID" value="KKM60665.1"/>
    <property type="molecule type" value="Genomic_DNA"/>
</dbReference>
<sequence length="60" mass="6972">MRTKEEIQIELDRVELALEIARELSKRAHVAVLSNQAHMLRWVLGHDPEPKPAWAREVFG</sequence>
<evidence type="ECO:0000313" key="1">
    <source>
        <dbReference type="EMBL" id="KKM60665.1"/>
    </source>
</evidence>
<dbReference type="AlphaFoldDB" id="A0A0F9L9J0"/>
<gene>
    <name evidence="1" type="ORF">LCGC14_1539570</name>
</gene>
<accession>A0A0F9L9J0</accession>
<protein>
    <submittedName>
        <fullName evidence="1">Uncharacterized protein</fullName>
    </submittedName>
</protein>